<dbReference type="AlphaFoldDB" id="A0A3M7RT81"/>
<protein>
    <recommendedName>
        <fullName evidence="1">Chitin-binding type-2 domain-containing protein</fullName>
    </recommendedName>
</protein>
<feature type="domain" description="Chitin-binding type-2" evidence="1">
    <location>
        <begin position="76"/>
        <end position="142"/>
    </location>
</feature>
<dbReference type="Pfam" id="PF01607">
    <property type="entry name" value="CBM_14"/>
    <property type="match status" value="1"/>
</dbReference>
<evidence type="ECO:0000259" key="1">
    <source>
        <dbReference type="PROSITE" id="PS50940"/>
    </source>
</evidence>
<evidence type="ECO:0000313" key="2">
    <source>
        <dbReference type="EMBL" id="RNA26761.1"/>
    </source>
</evidence>
<dbReference type="InterPro" id="IPR036508">
    <property type="entry name" value="Chitin-bd_dom_sf"/>
</dbReference>
<dbReference type="GO" id="GO:0005576">
    <property type="term" value="C:extracellular region"/>
    <property type="evidence" value="ECO:0007669"/>
    <property type="project" value="InterPro"/>
</dbReference>
<dbReference type="Gene3D" id="3.20.20.80">
    <property type="entry name" value="Glycosidases"/>
    <property type="match status" value="1"/>
</dbReference>
<dbReference type="EMBL" id="REGN01002678">
    <property type="protein sequence ID" value="RNA26761.1"/>
    <property type="molecule type" value="Genomic_DNA"/>
</dbReference>
<feature type="non-terminal residue" evidence="2">
    <location>
        <position position="1"/>
    </location>
</feature>
<sequence length="171" mass="19409">IDFDDFKGNFCNQGTYPLMKILNHILSDSQCSFTTKQSTSLITFASSTKKTTHHHHTHHTQTSSLPTPVTHSHLPSDTCSGKENKYITSQSGCEYFRVCMKGFLNPIATVKCPNNLWFHLNQQTCVKTKPFAYQVSLSKCQSNIIITKLCYNIYNIISTNKTNYSNIFKPT</sequence>
<reference evidence="2 3" key="1">
    <citation type="journal article" date="2018" name="Sci. Rep.">
        <title>Genomic signatures of local adaptation to the degree of environmental predictability in rotifers.</title>
        <authorList>
            <person name="Franch-Gras L."/>
            <person name="Hahn C."/>
            <person name="Garcia-Roger E.M."/>
            <person name="Carmona M.J."/>
            <person name="Serra M."/>
            <person name="Gomez A."/>
        </authorList>
    </citation>
    <scope>NUCLEOTIDE SEQUENCE [LARGE SCALE GENOMIC DNA]</scope>
    <source>
        <strain evidence="2">HYR1</strain>
    </source>
</reference>
<dbReference type="InterPro" id="IPR002557">
    <property type="entry name" value="Chitin-bd_dom"/>
</dbReference>
<keyword evidence="3" id="KW-1185">Reference proteome</keyword>
<organism evidence="2 3">
    <name type="scientific">Brachionus plicatilis</name>
    <name type="common">Marine rotifer</name>
    <name type="synonym">Brachionus muelleri</name>
    <dbReference type="NCBI Taxonomy" id="10195"/>
    <lineage>
        <taxon>Eukaryota</taxon>
        <taxon>Metazoa</taxon>
        <taxon>Spiralia</taxon>
        <taxon>Gnathifera</taxon>
        <taxon>Rotifera</taxon>
        <taxon>Eurotatoria</taxon>
        <taxon>Monogononta</taxon>
        <taxon>Pseudotrocha</taxon>
        <taxon>Ploima</taxon>
        <taxon>Brachionidae</taxon>
        <taxon>Brachionus</taxon>
    </lineage>
</organism>
<dbReference type="GO" id="GO:0008061">
    <property type="term" value="F:chitin binding"/>
    <property type="evidence" value="ECO:0007669"/>
    <property type="project" value="InterPro"/>
</dbReference>
<dbReference type="Proteomes" id="UP000276133">
    <property type="component" value="Unassembled WGS sequence"/>
</dbReference>
<proteinExistence type="predicted"/>
<accession>A0A3M7RT81</accession>
<dbReference type="PROSITE" id="PS50940">
    <property type="entry name" value="CHIT_BIND_II"/>
    <property type="match status" value="1"/>
</dbReference>
<evidence type="ECO:0000313" key="3">
    <source>
        <dbReference type="Proteomes" id="UP000276133"/>
    </source>
</evidence>
<comment type="caution">
    <text evidence="2">The sequence shown here is derived from an EMBL/GenBank/DDBJ whole genome shotgun (WGS) entry which is preliminary data.</text>
</comment>
<gene>
    <name evidence="2" type="ORF">BpHYR1_009390</name>
</gene>
<dbReference type="SUPFAM" id="SSF57625">
    <property type="entry name" value="Invertebrate chitin-binding proteins"/>
    <property type="match status" value="1"/>
</dbReference>
<name>A0A3M7RT81_BRAPC</name>